<evidence type="ECO:0000259" key="6">
    <source>
        <dbReference type="PROSITE" id="PS50089"/>
    </source>
</evidence>
<evidence type="ECO:0000256" key="3">
    <source>
        <dbReference type="ARBA" id="ARBA00022833"/>
    </source>
</evidence>
<evidence type="ECO:0000256" key="1">
    <source>
        <dbReference type="ARBA" id="ARBA00022723"/>
    </source>
</evidence>
<dbReference type="Proteomes" id="UP000626109">
    <property type="component" value="Unassembled WGS sequence"/>
</dbReference>
<evidence type="ECO:0000256" key="5">
    <source>
        <dbReference type="SAM" id="MobiDB-lite"/>
    </source>
</evidence>
<reference evidence="7" key="1">
    <citation type="submission" date="2021-02" db="EMBL/GenBank/DDBJ databases">
        <authorList>
            <person name="Dougan E. K."/>
            <person name="Rhodes N."/>
            <person name="Thang M."/>
            <person name="Chan C."/>
        </authorList>
    </citation>
    <scope>NUCLEOTIDE SEQUENCE</scope>
</reference>
<dbReference type="InterPro" id="IPR017907">
    <property type="entry name" value="Znf_RING_CS"/>
</dbReference>
<name>A0A813IMR2_POLGL</name>
<feature type="compositionally biased region" description="Basic residues" evidence="5">
    <location>
        <begin position="1"/>
        <end position="14"/>
    </location>
</feature>
<dbReference type="Pfam" id="PF13639">
    <property type="entry name" value="zf-RING_2"/>
    <property type="match status" value="1"/>
</dbReference>
<dbReference type="InterPro" id="IPR013083">
    <property type="entry name" value="Znf_RING/FYVE/PHD"/>
</dbReference>
<sequence length="234" mass="25345">MPPQRQRSRSRARRGGHENAAEQQQHQQQHQQQQQTTTRTATTTVAEHDWTSGFSGDCRRVVSPCTAALCPVCHGPFTQCVALVPCGHAFCKRCVLPWLDRAASCPTCRTRIPDEGCARWVRVRVVDELVECLERGFADEGAGLGGVASEDLSSWDGACSSCNQVLASEVCGSCSATLGLCHACATASVGQCEECEGWFCSSWCAARACSYCRVPHVCAGCRNSLLRTCPRPEC</sequence>
<protein>
    <recommendedName>
        <fullName evidence="6">RING-type domain-containing protein</fullName>
    </recommendedName>
</protein>
<dbReference type="PROSITE" id="PS00518">
    <property type="entry name" value="ZF_RING_1"/>
    <property type="match status" value="1"/>
</dbReference>
<accession>A0A813IMR2</accession>
<feature type="domain" description="RING-type" evidence="6">
    <location>
        <begin position="70"/>
        <end position="109"/>
    </location>
</feature>
<gene>
    <name evidence="7" type="ORF">PGLA2088_LOCUS10355</name>
</gene>
<comment type="caution">
    <text evidence="7">The sequence shown here is derived from an EMBL/GenBank/DDBJ whole genome shotgun (WGS) entry which is preliminary data.</text>
</comment>
<evidence type="ECO:0000256" key="4">
    <source>
        <dbReference type="PROSITE-ProRule" id="PRU00175"/>
    </source>
</evidence>
<organism evidence="7 8">
    <name type="scientific">Polarella glacialis</name>
    <name type="common">Dinoflagellate</name>
    <dbReference type="NCBI Taxonomy" id="89957"/>
    <lineage>
        <taxon>Eukaryota</taxon>
        <taxon>Sar</taxon>
        <taxon>Alveolata</taxon>
        <taxon>Dinophyceae</taxon>
        <taxon>Suessiales</taxon>
        <taxon>Suessiaceae</taxon>
        <taxon>Polarella</taxon>
    </lineage>
</organism>
<evidence type="ECO:0000313" key="8">
    <source>
        <dbReference type="Proteomes" id="UP000626109"/>
    </source>
</evidence>
<dbReference type="GO" id="GO:0008270">
    <property type="term" value="F:zinc ion binding"/>
    <property type="evidence" value="ECO:0007669"/>
    <property type="project" value="UniProtKB-KW"/>
</dbReference>
<dbReference type="SUPFAM" id="SSF57850">
    <property type="entry name" value="RING/U-box"/>
    <property type="match status" value="1"/>
</dbReference>
<feature type="region of interest" description="Disordered" evidence="5">
    <location>
        <begin position="1"/>
        <end position="43"/>
    </location>
</feature>
<keyword evidence="2 4" id="KW-0863">Zinc-finger</keyword>
<proteinExistence type="predicted"/>
<keyword evidence="1" id="KW-0479">Metal-binding</keyword>
<evidence type="ECO:0000313" key="7">
    <source>
        <dbReference type="EMBL" id="CAE8653372.1"/>
    </source>
</evidence>
<dbReference type="Gene3D" id="3.30.40.10">
    <property type="entry name" value="Zinc/RING finger domain, C3HC4 (zinc finger)"/>
    <property type="match status" value="1"/>
</dbReference>
<dbReference type="PROSITE" id="PS50089">
    <property type="entry name" value="ZF_RING_2"/>
    <property type="match status" value="1"/>
</dbReference>
<feature type="compositionally biased region" description="Low complexity" evidence="5">
    <location>
        <begin position="23"/>
        <end position="43"/>
    </location>
</feature>
<dbReference type="InterPro" id="IPR001841">
    <property type="entry name" value="Znf_RING"/>
</dbReference>
<dbReference type="SMART" id="SM00184">
    <property type="entry name" value="RING"/>
    <property type="match status" value="1"/>
</dbReference>
<dbReference type="EMBL" id="CAJNNW010011641">
    <property type="protein sequence ID" value="CAE8653372.1"/>
    <property type="molecule type" value="Genomic_DNA"/>
</dbReference>
<keyword evidence="3" id="KW-0862">Zinc</keyword>
<evidence type="ECO:0000256" key="2">
    <source>
        <dbReference type="ARBA" id="ARBA00022771"/>
    </source>
</evidence>
<dbReference type="AlphaFoldDB" id="A0A813IMR2"/>